<name>A0A9W9CT32_9PEZI</name>
<organism evidence="2 3">
    <name type="scientific">Gnomoniopsis smithogilvyi</name>
    <dbReference type="NCBI Taxonomy" id="1191159"/>
    <lineage>
        <taxon>Eukaryota</taxon>
        <taxon>Fungi</taxon>
        <taxon>Dikarya</taxon>
        <taxon>Ascomycota</taxon>
        <taxon>Pezizomycotina</taxon>
        <taxon>Sordariomycetes</taxon>
        <taxon>Sordariomycetidae</taxon>
        <taxon>Diaporthales</taxon>
        <taxon>Gnomoniaceae</taxon>
        <taxon>Gnomoniopsis</taxon>
    </lineage>
</organism>
<gene>
    <name evidence="2" type="ORF">N0V93_009729</name>
</gene>
<sequence length="719" mass="82181">MLCAICLWMFHREAPKGLHHRCFDDLRTAAQGGCKICIVLVMRRNEFGPDSSGERTADPFLTYEWYKVDSDIAESEEVYSIQFNSAISWLMRDPALPSNDIDVYVSETSTGVPEYYLEVIKHATDDLESQPWKVRRECYPLKDIASNTGHGSVFDIARTWTSECEENHDCETWNGPKDPNWIPKRLIDLTDPSALRLLERDSERPSGRYAALSHCWGPDPHFLTLSRNNIDVFRQNIRTTNLPKSFQDAIFICSRLGIHYLWIDSLCIIQDSEDQADWLLHTREMELVYANCYLNLSFLMAACPRDGAFLERNADLLQECCVFSDWPQITTASSDTDDGHEGQDDHKGVYSPVVETQLSKARRLTILARHDYTSSVWQGTALSERGWVLQERLLSPRTLHFGPDRIFWECGEIHSRNEAVPSGISGMQSDGNQFDKHTHQLFNLLHPAEVSQGIYLRLFNRWVGIVRDYTMRKLTFPNKDKLVAFAAIARGFSVIFGDDYFAGHFFLNMPFDLVWRARLPVESGSDERRRPTWSWTSIDTEINRDTLGEKDFDSHLILANVEDVVVDLVDPSNKYGQVRSGHIKMRCFLIQCSLIETEQRWQPELWTIGVIGNGILDDPSREQMLHVSQAKLSVSLDEVLAVPPDIVYLAPLVSDSTDQLEKGKLIQGIILKRQSEGLFTRLGYWEAGSGYYDDEEDVGALLQYLNGLSTDQRIAIRVV</sequence>
<dbReference type="InterPro" id="IPR010730">
    <property type="entry name" value="HET"/>
</dbReference>
<evidence type="ECO:0000259" key="1">
    <source>
        <dbReference type="Pfam" id="PF06985"/>
    </source>
</evidence>
<evidence type="ECO:0000313" key="2">
    <source>
        <dbReference type="EMBL" id="KAJ4386831.1"/>
    </source>
</evidence>
<dbReference type="AlphaFoldDB" id="A0A9W9CT32"/>
<dbReference type="Proteomes" id="UP001140453">
    <property type="component" value="Unassembled WGS sequence"/>
</dbReference>
<reference evidence="2" key="1">
    <citation type="submission" date="2022-10" db="EMBL/GenBank/DDBJ databases">
        <title>Tapping the CABI collections for fungal endophytes: first genome assemblies for Collariella, Neodidymelliopsis, Ascochyta clinopodiicola, Didymella pomorum, Didymosphaeria variabile, Neocosmospora piperis and Neocucurbitaria cava.</title>
        <authorList>
            <person name="Hill R."/>
        </authorList>
    </citation>
    <scope>NUCLEOTIDE SEQUENCE</scope>
    <source>
        <strain evidence="2">IMI 355082</strain>
    </source>
</reference>
<dbReference type="Pfam" id="PF06985">
    <property type="entry name" value="HET"/>
    <property type="match status" value="1"/>
</dbReference>
<evidence type="ECO:0000313" key="3">
    <source>
        <dbReference type="Proteomes" id="UP001140453"/>
    </source>
</evidence>
<keyword evidence="3" id="KW-1185">Reference proteome</keyword>
<dbReference type="OrthoDB" id="1862401at2759"/>
<protein>
    <recommendedName>
        <fullName evidence="1">Heterokaryon incompatibility domain-containing protein</fullName>
    </recommendedName>
</protein>
<accession>A0A9W9CT32</accession>
<dbReference type="PANTHER" id="PTHR33112:SF15">
    <property type="entry name" value="HETEROKARYON INCOMPATIBILITY DOMAIN-CONTAINING PROTEIN"/>
    <property type="match status" value="1"/>
</dbReference>
<dbReference type="EMBL" id="JAPEVB010000006">
    <property type="protein sequence ID" value="KAJ4386831.1"/>
    <property type="molecule type" value="Genomic_DNA"/>
</dbReference>
<proteinExistence type="predicted"/>
<feature type="domain" description="Heterokaryon incompatibility" evidence="1">
    <location>
        <begin position="209"/>
        <end position="391"/>
    </location>
</feature>
<dbReference type="PANTHER" id="PTHR33112">
    <property type="entry name" value="DOMAIN PROTEIN, PUTATIVE-RELATED"/>
    <property type="match status" value="1"/>
</dbReference>
<comment type="caution">
    <text evidence="2">The sequence shown here is derived from an EMBL/GenBank/DDBJ whole genome shotgun (WGS) entry which is preliminary data.</text>
</comment>